<dbReference type="SUPFAM" id="SSF53756">
    <property type="entry name" value="UDP-Glycosyltransferase/glycogen phosphorylase"/>
    <property type="match status" value="1"/>
</dbReference>
<dbReference type="InterPro" id="IPR028098">
    <property type="entry name" value="Glyco_trans_4-like_N"/>
</dbReference>
<accession>A0A0F9PBS9</accession>
<reference evidence="3" key="1">
    <citation type="journal article" date="2015" name="Nature">
        <title>Complex archaea that bridge the gap between prokaryotes and eukaryotes.</title>
        <authorList>
            <person name="Spang A."/>
            <person name="Saw J.H."/>
            <person name="Jorgensen S.L."/>
            <person name="Zaremba-Niedzwiedzka K."/>
            <person name="Martijn J."/>
            <person name="Lind A.E."/>
            <person name="van Eijk R."/>
            <person name="Schleper C."/>
            <person name="Guy L."/>
            <person name="Ettema T.J."/>
        </authorList>
    </citation>
    <scope>NUCLEOTIDE SEQUENCE</scope>
</reference>
<proteinExistence type="predicted"/>
<dbReference type="InterPro" id="IPR001296">
    <property type="entry name" value="Glyco_trans_1"/>
</dbReference>
<sequence length="366" mass="41988">MKIAMVNEFFYPFLGGVEIHILNLSLELMEKGHSICVICKNHKGQIARDTYKGIQIIRVNSYVKLYETLKSIKFDIVHAHMSRKIYSSLGILFAKLLGYKVVFTPHCFYPSKSLVARCKKALFDFSLGRISFACIDRMINLTENDRKDAVRLGLLLKKSVIIPNSIIVDKFVNYVSKTNVKEKYNLSKYLLYVGRIDWVKKIDFVIKSLPSIDQKIKFVVLGQDTGYKKRLVELANKLNVQNRVVWVGDVVFDELIAAYKNCLALVLPSLYEGLPTVVLEAMSIGKCVICAKTGGTQYLISDKIDGFLYEFGNQKDFIQAVNIVNNLDTEKYSQMRKKMIEKVNSQYRWEVNSKKILNLYKQLVVI</sequence>
<dbReference type="Gene3D" id="3.40.50.2000">
    <property type="entry name" value="Glycogen Phosphorylase B"/>
    <property type="match status" value="2"/>
</dbReference>
<dbReference type="Pfam" id="PF13439">
    <property type="entry name" value="Glyco_transf_4"/>
    <property type="match status" value="1"/>
</dbReference>
<evidence type="ECO:0000259" key="1">
    <source>
        <dbReference type="Pfam" id="PF00534"/>
    </source>
</evidence>
<dbReference type="InterPro" id="IPR050194">
    <property type="entry name" value="Glycosyltransferase_grp1"/>
</dbReference>
<dbReference type="Pfam" id="PF00534">
    <property type="entry name" value="Glycos_transf_1"/>
    <property type="match status" value="1"/>
</dbReference>
<dbReference type="GO" id="GO:0016757">
    <property type="term" value="F:glycosyltransferase activity"/>
    <property type="evidence" value="ECO:0007669"/>
    <property type="project" value="InterPro"/>
</dbReference>
<organism evidence="3">
    <name type="scientific">marine sediment metagenome</name>
    <dbReference type="NCBI Taxonomy" id="412755"/>
    <lineage>
        <taxon>unclassified sequences</taxon>
        <taxon>metagenomes</taxon>
        <taxon>ecological metagenomes</taxon>
    </lineage>
</organism>
<dbReference type="AlphaFoldDB" id="A0A0F9PBS9"/>
<dbReference type="PANTHER" id="PTHR45947:SF3">
    <property type="entry name" value="SULFOQUINOVOSYL TRANSFERASE SQD2"/>
    <property type="match status" value="1"/>
</dbReference>
<protein>
    <recommendedName>
        <fullName evidence="4">Glycosyltransferase subfamily 4-like N-terminal domain-containing protein</fullName>
    </recommendedName>
</protein>
<dbReference type="CDD" id="cd03801">
    <property type="entry name" value="GT4_PimA-like"/>
    <property type="match status" value="1"/>
</dbReference>
<comment type="caution">
    <text evidence="3">The sequence shown here is derived from an EMBL/GenBank/DDBJ whole genome shotgun (WGS) entry which is preliminary data.</text>
</comment>
<feature type="domain" description="Glycosyl transferase family 1" evidence="1">
    <location>
        <begin position="182"/>
        <end position="338"/>
    </location>
</feature>
<evidence type="ECO:0000259" key="2">
    <source>
        <dbReference type="Pfam" id="PF13439"/>
    </source>
</evidence>
<feature type="domain" description="Glycosyltransferase subfamily 4-like N-terminal" evidence="2">
    <location>
        <begin position="15"/>
        <end position="168"/>
    </location>
</feature>
<dbReference type="PANTHER" id="PTHR45947">
    <property type="entry name" value="SULFOQUINOVOSYL TRANSFERASE SQD2"/>
    <property type="match status" value="1"/>
</dbReference>
<gene>
    <name evidence="3" type="ORF">LCGC14_1234710</name>
</gene>
<evidence type="ECO:0008006" key="4">
    <source>
        <dbReference type="Google" id="ProtNLM"/>
    </source>
</evidence>
<evidence type="ECO:0000313" key="3">
    <source>
        <dbReference type="EMBL" id="KKM90827.1"/>
    </source>
</evidence>
<dbReference type="EMBL" id="LAZR01006621">
    <property type="protein sequence ID" value="KKM90827.1"/>
    <property type="molecule type" value="Genomic_DNA"/>
</dbReference>
<name>A0A0F9PBS9_9ZZZZ</name>